<organism evidence="1 2">
    <name type="scientific">Batillaria attramentaria</name>
    <dbReference type="NCBI Taxonomy" id="370345"/>
    <lineage>
        <taxon>Eukaryota</taxon>
        <taxon>Metazoa</taxon>
        <taxon>Spiralia</taxon>
        <taxon>Lophotrochozoa</taxon>
        <taxon>Mollusca</taxon>
        <taxon>Gastropoda</taxon>
        <taxon>Caenogastropoda</taxon>
        <taxon>Sorbeoconcha</taxon>
        <taxon>Cerithioidea</taxon>
        <taxon>Batillariidae</taxon>
        <taxon>Batillaria</taxon>
    </lineage>
</organism>
<dbReference type="EMBL" id="JACVVK020000112">
    <property type="protein sequence ID" value="KAK7491616.1"/>
    <property type="molecule type" value="Genomic_DNA"/>
</dbReference>
<comment type="caution">
    <text evidence="1">The sequence shown here is derived from an EMBL/GenBank/DDBJ whole genome shotgun (WGS) entry which is preliminary data.</text>
</comment>
<accession>A0ABD0KX51</accession>
<dbReference type="AlphaFoldDB" id="A0ABD0KX51"/>
<reference evidence="1 2" key="1">
    <citation type="journal article" date="2023" name="Sci. Data">
        <title>Genome assembly of the Korean intertidal mud-creeper Batillaria attramentaria.</title>
        <authorList>
            <person name="Patra A.K."/>
            <person name="Ho P.T."/>
            <person name="Jun S."/>
            <person name="Lee S.J."/>
            <person name="Kim Y."/>
            <person name="Won Y.J."/>
        </authorList>
    </citation>
    <scope>NUCLEOTIDE SEQUENCE [LARGE SCALE GENOMIC DNA]</scope>
    <source>
        <strain evidence="1">Wonlab-2016</strain>
    </source>
</reference>
<proteinExistence type="predicted"/>
<dbReference type="Proteomes" id="UP001519460">
    <property type="component" value="Unassembled WGS sequence"/>
</dbReference>
<sequence length="94" mass="10658">MTIAYMICQVVLQSYERTRKFRRWSWNTVPVVSVTPGVLSRDRNTWSAGPGVTVTPGVLSLERSYLLEYCARSDHNSWSAEPRAILLPGVLCQE</sequence>
<evidence type="ECO:0000313" key="1">
    <source>
        <dbReference type="EMBL" id="KAK7491616.1"/>
    </source>
</evidence>
<gene>
    <name evidence="1" type="ORF">BaRGS_00017069</name>
</gene>
<protein>
    <submittedName>
        <fullName evidence="1">Uncharacterized protein</fullName>
    </submittedName>
</protein>
<keyword evidence="2" id="KW-1185">Reference proteome</keyword>
<evidence type="ECO:0000313" key="2">
    <source>
        <dbReference type="Proteomes" id="UP001519460"/>
    </source>
</evidence>
<name>A0ABD0KX51_9CAEN</name>